<feature type="chain" id="PRO_5018786941" description="Secreted endonuclease" evidence="1">
    <location>
        <begin position="19"/>
        <end position="126"/>
    </location>
</feature>
<evidence type="ECO:0000313" key="3">
    <source>
        <dbReference type="Proteomes" id="UP000288012"/>
    </source>
</evidence>
<accession>A0A3S0X2V2</accession>
<sequence length="126" mass="14614">MARWIILMMMSFWMAACAARDEHYYTMHPKALQEAIKKCPEQASGQLSCKHLQKIALRTNNLALQLRSDPQGYGKQILSLQETIAQQEMALQQNKNQPQLQKELENNKYQLKERLAVVKWLESPEG</sequence>
<comment type="caution">
    <text evidence="2">The sequence shown here is derived from an EMBL/GenBank/DDBJ whole genome shotgun (WGS) entry which is preliminary data.</text>
</comment>
<dbReference type="Proteomes" id="UP000288012">
    <property type="component" value="Unassembled WGS sequence"/>
</dbReference>
<proteinExistence type="predicted"/>
<keyword evidence="3" id="KW-1185">Reference proteome</keyword>
<dbReference type="RefSeq" id="WP_127111581.1">
    <property type="nucleotide sequence ID" value="NZ_RZGR01000052.1"/>
</dbReference>
<dbReference type="EMBL" id="RZGR01000052">
    <property type="protein sequence ID" value="RUQ79185.1"/>
    <property type="molecule type" value="Genomic_DNA"/>
</dbReference>
<keyword evidence="1" id="KW-0732">Signal</keyword>
<name>A0A3S0X2V2_9GAMM</name>
<organism evidence="2 3">
    <name type="scientific">Legionella septentrionalis</name>
    <dbReference type="NCBI Taxonomy" id="2498109"/>
    <lineage>
        <taxon>Bacteria</taxon>
        <taxon>Pseudomonadati</taxon>
        <taxon>Pseudomonadota</taxon>
        <taxon>Gammaproteobacteria</taxon>
        <taxon>Legionellales</taxon>
        <taxon>Legionellaceae</taxon>
        <taxon>Legionella</taxon>
    </lineage>
</organism>
<reference evidence="2 3" key="1">
    <citation type="submission" date="2018-12" db="EMBL/GenBank/DDBJ databases">
        <title>Legionella sp,whole genome shotgun sequence.</title>
        <authorList>
            <person name="Wu H."/>
        </authorList>
    </citation>
    <scope>NUCLEOTIDE SEQUENCE [LARGE SCALE GENOMIC DNA]</scope>
    <source>
        <strain evidence="3">km714</strain>
    </source>
</reference>
<feature type="signal peptide" evidence="1">
    <location>
        <begin position="1"/>
        <end position="18"/>
    </location>
</feature>
<evidence type="ECO:0000313" key="2">
    <source>
        <dbReference type="EMBL" id="RUQ79185.1"/>
    </source>
</evidence>
<gene>
    <name evidence="2" type="ORF">EKM59_11395</name>
</gene>
<protein>
    <recommendedName>
        <fullName evidence="4">Secreted endonuclease</fullName>
    </recommendedName>
</protein>
<dbReference type="PROSITE" id="PS51257">
    <property type="entry name" value="PROKAR_LIPOPROTEIN"/>
    <property type="match status" value="1"/>
</dbReference>
<evidence type="ECO:0000256" key="1">
    <source>
        <dbReference type="SAM" id="SignalP"/>
    </source>
</evidence>
<evidence type="ECO:0008006" key="4">
    <source>
        <dbReference type="Google" id="ProtNLM"/>
    </source>
</evidence>
<dbReference type="AlphaFoldDB" id="A0A3S0X2V2"/>